<dbReference type="PROSITE" id="PS50850">
    <property type="entry name" value="MFS"/>
    <property type="match status" value="1"/>
</dbReference>
<accession>A0A1V6S458</accession>
<dbReference type="InterPro" id="IPR020846">
    <property type="entry name" value="MFS_dom"/>
</dbReference>
<feature type="transmembrane region" description="Helical" evidence="7">
    <location>
        <begin position="208"/>
        <end position="228"/>
    </location>
</feature>
<dbReference type="AlphaFoldDB" id="A0A1V6S458"/>
<evidence type="ECO:0000313" key="10">
    <source>
        <dbReference type="Proteomes" id="UP000191518"/>
    </source>
</evidence>
<dbReference type="GO" id="GO:0022857">
    <property type="term" value="F:transmembrane transporter activity"/>
    <property type="evidence" value="ECO:0007669"/>
    <property type="project" value="InterPro"/>
</dbReference>
<feature type="transmembrane region" description="Helical" evidence="7">
    <location>
        <begin position="318"/>
        <end position="339"/>
    </location>
</feature>
<dbReference type="Proteomes" id="UP000191518">
    <property type="component" value="Unassembled WGS sequence"/>
</dbReference>
<evidence type="ECO:0000256" key="5">
    <source>
        <dbReference type="ARBA" id="ARBA00023136"/>
    </source>
</evidence>
<feature type="transmembrane region" description="Helical" evidence="7">
    <location>
        <begin position="415"/>
        <end position="434"/>
    </location>
</feature>
<keyword evidence="10" id="KW-1185">Reference proteome</keyword>
<name>A0A1V6S458_9EURO</name>
<keyword evidence="3 7" id="KW-0812">Transmembrane</keyword>
<dbReference type="EMBL" id="MDYP01000010">
    <property type="protein sequence ID" value="OQE08413.1"/>
    <property type="molecule type" value="Genomic_DNA"/>
</dbReference>
<protein>
    <recommendedName>
        <fullName evidence="8">Major facilitator superfamily (MFS) profile domain-containing protein</fullName>
    </recommendedName>
</protein>
<dbReference type="FunFam" id="1.20.1250.20:FF:000196">
    <property type="entry name" value="MFS toxin efflux pump (AflT)"/>
    <property type="match status" value="1"/>
</dbReference>
<evidence type="ECO:0000259" key="8">
    <source>
        <dbReference type="PROSITE" id="PS50850"/>
    </source>
</evidence>
<feature type="transmembrane region" description="Helical" evidence="7">
    <location>
        <begin position="446"/>
        <end position="470"/>
    </location>
</feature>
<feature type="transmembrane region" description="Helical" evidence="7">
    <location>
        <begin position="178"/>
        <end position="196"/>
    </location>
</feature>
<sequence>MGEGTMSPSTNILPDAGKPVIREMDTGEKPPNSGTLDGEPTQQPSEYPQGIILVMVIVALIMIIFLVSLDQTIVATAIPKITDEFHSLNQVAWYGSAFFLTLGGFQSTWGKVYKYFPLKYSLLLSVFIFELGSLICGVAPSSTTLIIGRAIAGLGAAGISSGAYTLVGFMEPKKRPTLIGLIGTSYGVAAAIGPLIGGALTDRLSWRWCFYINLPIGGLSILIILFLLRTPSSAKPVEATLKEKILQMDLVGTALVLGAVTSYLLALQYGGQTKPWASSEVIGLLVGFVVLLVAFTMWEYLQGERAVLILRLMCSRSIWVNALYAFFFAGAYYVVLYYLPIYFQSIENASPMSSGIRSLPLVLTFSITTAALGAIISMTRVATPILVPAAALATVTAGLLYTLDIGTGESKWIGYQILGGIGWGGGFQIPMTVAQSRTAPGDLASVTAIILVFQTLGGAFFVAAAQAAFINQLVVQLPTTAPDINPATLIATGATQLRAVFDTAQMPGILDTYMAAIKVTFALAIGGGVVTFIFSLFSNWRRLDTAPKGAVVIG</sequence>
<feature type="transmembrane region" description="Helical" evidence="7">
    <location>
        <begin position="281"/>
        <end position="298"/>
    </location>
</feature>
<feature type="transmembrane region" description="Helical" evidence="7">
    <location>
        <begin position="249"/>
        <end position="269"/>
    </location>
</feature>
<evidence type="ECO:0000256" key="7">
    <source>
        <dbReference type="SAM" id="Phobius"/>
    </source>
</evidence>
<feature type="transmembrane region" description="Helical" evidence="7">
    <location>
        <begin position="51"/>
        <end position="71"/>
    </location>
</feature>
<dbReference type="PRINTS" id="PR01036">
    <property type="entry name" value="TCRTETB"/>
</dbReference>
<feature type="transmembrane region" description="Helical" evidence="7">
    <location>
        <begin position="359"/>
        <end position="378"/>
    </location>
</feature>
<evidence type="ECO:0000256" key="3">
    <source>
        <dbReference type="ARBA" id="ARBA00022692"/>
    </source>
</evidence>
<evidence type="ECO:0000256" key="4">
    <source>
        <dbReference type="ARBA" id="ARBA00022989"/>
    </source>
</evidence>
<dbReference type="InterPro" id="IPR036259">
    <property type="entry name" value="MFS_trans_sf"/>
</dbReference>
<keyword evidence="2" id="KW-0813">Transport</keyword>
<dbReference type="CDD" id="cd17502">
    <property type="entry name" value="MFS_Azr1_MDR_like"/>
    <property type="match status" value="1"/>
</dbReference>
<dbReference type="SUPFAM" id="SSF103473">
    <property type="entry name" value="MFS general substrate transporter"/>
    <property type="match status" value="1"/>
</dbReference>
<dbReference type="PANTHER" id="PTHR23501:SF177">
    <property type="entry name" value="MAJOR FACILITATOR SUPERFAMILY (MFS) PROFILE DOMAIN-CONTAINING PROTEIN-RELATED"/>
    <property type="match status" value="1"/>
</dbReference>
<reference evidence="10" key="1">
    <citation type="journal article" date="2017" name="Nat. Microbiol.">
        <title>Global analysis of biosynthetic gene clusters reveals vast potential of secondary metabolite production in Penicillium species.</title>
        <authorList>
            <person name="Nielsen J.C."/>
            <person name="Grijseels S."/>
            <person name="Prigent S."/>
            <person name="Ji B."/>
            <person name="Dainat J."/>
            <person name="Nielsen K.F."/>
            <person name="Frisvad J.C."/>
            <person name="Workman M."/>
            <person name="Nielsen J."/>
        </authorList>
    </citation>
    <scope>NUCLEOTIDE SEQUENCE [LARGE SCALE GENOMIC DNA]</scope>
    <source>
        <strain evidence="10">IBT 29486</strain>
    </source>
</reference>
<dbReference type="GO" id="GO:0005886">
    <property type="term" value="C:plasma membrane"/>
    <property type="evidence" value="ECO:0007669"/>
    <property type="project" value="TreeGrafter"/>
</dbReference>
<proteinExistence type="predicted"/>
<dbReference type="InterPro" id="IPR011701">
    <property type="entry name" value="MFS"/>
</dbReference>
<dbReference type="Gene3D" id="1.20.1250.20">
    <property type="entry name" value="MFS general substrate transporter like domains"/>
    <property type="match status" value="2"/>
</dbReference>
<feature type="transmembrane region" description="Helical" evidence="7">
    <location>
        <begin position="121"/>
        <end position="140"/>
    </location>
</feature>
<evidence type="ECO:0000256" key="1">
    <source>
        <dbReference type="ARBA" id="ARBA00004141"/>
    </source>
</evidence>
<feature type="domain" description="Major facilitator superfamily (MFS) profile" evidence="8">
    <location>
        <begin position="56"/>
        <end position="543"/>
    </location>
</feature>
<evidence type="ECO:0000256" key="2">
    <source>
        <dbReference type="ARBA" id="ARBA00022448"/>
    </source>
</evidence>
<keyword evidence="5 7" id="KW-0472">Membrane</keyword>
<evidence type="ECO:0000256" key="6">
    <source>
        <dbReference type="SAM" id="MobiDB-lite"/>
    </source>
</evidence>
<keyword evidence="4 7" id="KW-1133">Transmembrane helix</keyword>
<feature type="transmembrane region" description="Helical" evidence="7">
    <location>
        <begin position="385"/>
        <end position="403"/>
    </location>
</feature>
<feature type="compositionally biased region" description="Polar residues" evidence="6">
    <location>
        <begin position="32"/>
        <end position="43"/>
    </location>
</feature>
<dbReference type="PANTHER" id="PTHR23501">
    <property type="entry name" value="MAJOR FACILITATOR SUPERFAMILY"/>
    <property type="match status" value="1"/>
</dbReference>
<comment type="caution">
    <text evidence="9">The sequence shown here is derived from an EMBL/GenBank/DDBJ whole genome shotgun (WGS) entry which is preliminary data.</text>
</comment>
<feature type="transmembrane region" description="Helical" evidence="7">
    <location>
        <begin position="515"/>
        <end position="537"/>
    </location>
</feature>
<dbReference type="FunFam" id="1.20.1720.10:FF:000012">
    <property type="entry name" value="MFS toxin efflux pump (AflT)"/>
    <property type="match status" value="1"/>
</dbReference>
<organism evidence="9 10">
    <name type="scientific">Penicillium vulpinum</name>
    <dbReference type="NCBI Taxonomy" id="29845"/>
    <lineage>
        <taxon>Eukaryota</taxon>
        <taxon>Fungi</taxon>
        <taxon>Dikarya</taxon>
        <taxon>Ascomycota</taxon>
        <taxon>Pezizomycotina</taxon>
        <taxon>Eurotiomycetes</taxon>
        <taxon>Eurotiomycetidae</taxon>
        <taxon>Eurotiales</taxon>
        <taxon>Aspergillaceae</taxon>
        <taxon>Penicillium</taxon>
    </lineage>
</organism>
<evidence type="ECO:0000313" key="9">
    <source>
        <dbReference type="EMBL" id="OQE08413.1"/>
    </source>
</evidence>
<feature type="compositionally biased region" description="Polar residues" evidence="6">
    <location>
        <begin position="1"/>
        <end position="12"/>
    </location>
</feature>
<feature type="transmembrane region" description="Helical" evidence="7">
    <location>
        <begin position="146"/>
        <end position="166"/>
    </location>
</feature>
<gene>
    <name evidence="9" type="ORF">PENVUL_c010G02443</name>
</gene>
<dbReference type="Pfam" id="PF07690">
    <property type="entry name" value="MFS_1"/>
    <property type="match status" value="1"/>
</dbReference>
<comment type="subcellular location">
    <subcellularLocation>
        <location evidence="1">Membrane</location>
        <topology evidence="1">Multi-pass membrane protein</topology>
    </subcellularLocation>
</comment>
<feature type="region of interest" description="Disordered" evidence="6">
    <location>
        <begin position="1"/>
        <end position="43"/>
    </location>
</feature>